<dbReference type="Proteomes" id="UP000634308">
    <property type="component" value="Unassembled WGS sequence"/>
</dbReference>
<proteinExistence type="predicted"/>
<keyword evidence="1" id="KW-0812">Transmembrane</keyword>
<name>A0ABQ2RRD5_9DEIO</name>
<protein>
    <recommendedName>
        <fullName evidence="4">LapA family protein</fullName>
    </recommendedName>
</protein>
<reference evidence="3" key="1">
    <citation type="journal article" date="2019" name="Int. J. Syst. Evol. Microbiol.">
        <title>The Global Catalogue of Microorganisms (GCM) 10K type strain sequencing project: providing services to taxonomists for standard genome sequencing and annotation.</title>
        <authorList>
            <consortium name="The Broad Institute Genomics Platform"/>
            <consortium name="The Broad Institute Genome Sequencing Center for Infectious Disease"/>
            <person name="Wu L."/>
            <person name="Ma J."/>
        </authorList>
    </citation>
    <scope>NUCLEOTIDE SEQUENCE [LARGE SCALE GENOMIC DNA]</scope>
    <source>
        <strain evidence="3">JCM 31404</strain>
    </source>
</reference>
<dbReference type="RefSeq" id="WP_189064357.1">
    <property type="nucleotide sequence ID" value="NZ_BMQM01000007.1"/>
</dbReference>
<evidence type="ECO:0000313" key="3">
    <source>
        <dbReference type="Proteomes" id="UP000634308"/>
    </source>
</evidence>
<sequence length="149" mass="16438">MRTIVLIIVLVLLAIFAMLNTNSLMFPHTLSLGFVTYREVPIGLILLIVAVVCTLVFYFWAGLTGLRAQADSAKLLRDMEALRVSLDQQEGNRFALLQSHLDERFRALEAARGGAGADVSALTGRVDALQKDMNLQLAQMDDYLKSKLG</sequence>
<keyword evidence="3" id="KW-1185">Reference proteome</keyword>
<gene>
    <name evidence="2" type="ORF">GCM10008959_14850</name>
</gene>
<evidence type="ECO:0000313" key="2">
    <source>
        <dbReference type="EMBL" id="GGR54235.1"/>
    </source>
</evidence>
<evidence type="ECO:0008006" key="4">
    <source>
        <dbReference type="Google" id="ProtNLM"/>
    </source>
</evidence>
<dbReference type="EMBL" id="BMQM01000007">
    <property type="protein sequence ID" value="GGR54235.1"/>
    <property type="molecule type" value="Genomic_DNA"/>
</dbReference>
<feature type="transmembrane region" description="Helical" evidence="1">
    <location>
        <begin position="43"/>
        <end position="66"/>
    </location>
</feature>
<keyword evidence="1" id="KW-1133">Transmembrane helix</keyword>
<organism evidence="2 3">
    <name type="scientific">Deinococcus seoulensis</name>
    <dbReference type="NCBI Taxonomy" id="1837379"/>
    <lineage>
        <taxon>Bacteria</taxon>
        <taxon>Thermotogati</taxon>
        <taxon>Deinococcota</taxon>
        <taxon>Deinococci</taxon>
        <taxon>Deinococcales</taxon>
        <taxon>Deinococcaceae</taxon>
        <taxon>Deinococcus</taxon>
    </lineage>
</organism>
<keyword evidence="1" id="KW-0472">Membrane</keyword>
<evidence type="ECO:0000256" key="1">
    <source>
        <dbReference type="SAM" id="Phobius"/>
    </source>
</evidence>
<accession>A0ABQ2RRD5</accession>
<comment type="caution">
    <text evidence="2">The sequence shown here is derived from an EMBL/GenBank/DDBJ whole genome shotgun (WGS) entry which is preliminary data.</text>
</comment>